<dbReference type="InterPro" id="IPR036429">
    <property type="entry name" value="SpoA-like_sf"/>
</dbReference>
<keyword evidence="3" id="KW-1003">Cell membrane</keyword>
<dbReference type="Pfam" id="PF01052">
    <property type="entry name" value="FliMN_C"/>
    <property type="match status" value="1"/>
</dbReference>
<dbReference type="KEGG" id="aaq:AOC05_15920"/>
<comment type="subcellular location">
    <subcellularLocation>
        <location evidence="1">Cell membrane</location>
        <topology evidence="1">Peripheral membrane protein</topology>
        <orientation evidence="1">Cytoplasmic side</orientation>
    </subcellularLocation>
</comment>
<dbReference type="GO" id="GO:0005886">
    <property type="term" value="C:plasma membrane"/>
    <property type="evidence" value="ECO:0007669"/>
    <property type="project" value="UniProtKB-SubCell"/>
</dbReference>
<dbReference type="GO" id="GO:0009425">
    <property type="term" value="C:bacterial-type flagellum basal body"/>
    <property type="evidence" value="ECO:0007669"/>
    <property type="project" value="InterPro"/>
</dbReference>
<dbReference type="InterPro" id="IPR001543">
    <property type="entry name" value="FliN-like_C"/>
</dbReference>
<dbReference type="PATRIC" id="fig|656366.3.peg.3439"/>
<dbReference type="GO" id="GO:0006935">
    <property type="term" value="P:chemotaxis"/>
    <property type="evidence" value="ECO:0007669"/>
    <property type="project" value="UniProtKB-KW"/>
</dbReference>
<reference evidence="9" key="1">
    <citation type="submission" date="2015-09" db="EMBL/GenBank/DDBJ databases">
        <title>Complete genome of Arthrobacter alpinus strain R3.8.</title>
        <authorList>
            <person name="See-Too W.S."/>
            <person name="Chan K.G."/>
        </authorList>
    </citation>
    <scope>NUCLEOTIDE SEQUENCE [LARGE SCALE GENOMIC DNA]</scope>
    <source>
        <strain evidence="9">R3.8</strain>
    </source>
</reference>
<dbReference type="NCBIfam" id="TIGR02480">
    <property type="entry name" value="fliN"/>
    <property type="match status" value="1"/>
</dbReference>
<keyword evidence="6" id="KW-0472">Membrane</keyword>
<dbReference type="InterPro" id="IPR012826">
    <property type="entry name" value="FliN"/>
</dbReference>
<keyword evidence="5" id="KW-0283">Flagellar rotation</keyword>
<sequence length="236" mass="23975">MTTTLTQQAIAADALAALLPASTPLEATPWPVTAGEIPASGMSTLSVDYLGAVSAELAITLPSSSERAIREAGGPGAISAADILRPALEAAAQTLGSGVLGDVGEGASAALFSDPETNVFRLTEPGNSVAFAWFAIRLRSNGTRPATAAATVSAQNMGRIHDVEMALSVVIGHTRMTVANVLGLEPGDVVDLDRAAGAPADILLNGRLIGHGEIVVVDQEYGIRVTKILDAAETVG</sequence>
<dbReference type="OrthoDB" id="9773459at2"/>
<dbReference type="PRINTS" id="PR00956">
    <property type="entry name" value="FLGMOTORFLIN"/>
</dbReference>
<evidence type="ECO:0000259" key="7">
    <source>
        <dbReference type="Pfam" id="PF01052"/>
    </source>
</evidence>
<dbReference type="InterPro" id="IPR051469">
    <property type="entry name" value="FliN/MopA/SpaO"/>
</dbReference>
<dbReference type="SUPFAM" id="SSF101801">
    <property type="entry name" value="Surface presentation of antigens (SPOA)"/>
    <property type="match status" value="1"/>
</dbReference>
<evidence type="ECO:0000256" key="6">
    <source>
        <dbReference type="ARBA" id="ARBA00023136"/>
    </source>
</evidence>
<dbReference type="EMBL" id="CP012677">
    <property type="protein sequence ID" value="ALE93461.1"/>
    <property type="molecule type" value="Genomic_DNA"/>
</dbReference>
<dbReference type="InterPro" id="IPR001172">
    <property type="entry name" value="FliN_T3SS_HrcQb"/>
</dbReference>
<organism evidence="8 9">
    <name type="scientific">Arthrobacter alpinus</name>
    <dbReference type="NCBI Taxonomy" id="656366"/>
    <lineage>
        <taxon>Bacteria</taxon>
        <taxon>Bacillati</taxon>
        <taxon>Actinomycetota</taxon>
        <taxon>Actinomycetes</taxon>
        <taxon>Micrococcales</taxon>
        <taxon>Micrococcaceae</taxon>
        <taxon>Arthrobacter</taxon>
    </lineage>
</organism>
<dbReference type="RefSeq" id="WP_062008274.1">
    <property type="nucleotide sequence ID" value="NZ_CP012677.1"/>
</dbReference>
<dbReference type="GO" id="GO:0003774">
    <property type="term" value="F:cytoskeletal motor activity"/>
    <property type="evidence" value="ECO:0007669"/>
    <property type="project" value="InterPro"/>
</dbReference>
<dbReference type="PANTHER" id="PTHR43484:SF1">
    <property type="entry name" value="FLAGELLAR MOTOR SWITCH PROTEIN FLIN"/>
    <property type="match status" value="1"/>
</dbReference>
<dbReference type="Gene3D" id="2.30.330.10">
    <property type="entry name" value="SpoA-like"/>
    <property type="match status" value="1"/>
</dbReference>
<name>A0A0M4QYJ8_9MICC</name>
<evidence type="ECO:0000313" key="8">
    <source>
        <dbReference type="EMBL" id="ALE93461.1"/>
    </source>
</evidence>
<dbReference type="AlphaFoldDB" id="A0A0M4QYJ8"/>
<keyword evidence="4" id="KW-0145">Chemotaxis</keyword>
<accession>A0A0M4QYJ8</accession>
<dbReference type="Proteomes" id="UP000062833">
    <property type="component" value="Chromosome"/>
</dbReference>
<evidence type="ECO:0000256" key="2">
    <source>
        <dbReference type="ARBA" id="ARBA00009226"/>
    </source>
</evidence>
<dbReference type="GO" id="GO:0071973">
    <property type="term" value="P:bacterial-type flagellum-dependent cell motility"/>
    <property type="evidence" value="ECO:0007669"/>
    <property type="project" value="InterPro"/>
</dbReference>
<feature type="domain" description="Flagellar motor switch protein FliN-like C-terminal" evidence="7">
    <location>
        <begin position="159"/>
        <end position="229"/>
    </location>
</feature>
<keyword evidence="9" id="KW-1185">Reference proteome</keyword>
<evidence type="ECO:0000313" key="9">
    <source>
        <dbReference type="Proteomes" id="UP000062833"/>
    </source>
</evidence>
<evidence type="ECO:0000256" key="3">
    <source>
        <dbReference type="ARBA" id="ARBA00022475"/>
    </source>
</evidence>
<evidence type="ECO:0000256" key="5">
    <source>
        <dbReference type="ARBA" id="ARBA00022779"/>
    </source>
</evidence>
<proteinExistence type="inferred from homology"/>
<dbReference type="PANTHER" id="PTHR43484">
    <property type="match status" value="1"/>
</dbReference>
<comment type="similarity">
    <text evidence="2">Belongs to the FliN/MopA/SpaO family.</text>
</comment>
<evidence type="ECO:0000256" key="1">
    <source>
        <dbReference type="ARBA" id="ARBA00004413"/>
    </source>
</evidence>
<gene>
    <name evidence="8" type="ORF">AOC05_15920</name>
</gene>
<protein>
    <recommendedName>
        <fullName evidence="7">Flagellar motor switch protein FliN-like C-terminal domain-containing protein</fullName>
    </recommendedName>
</protein>
<evidence type="ECO:0000256" key="4">
    <source>
        <dbReference type="ARBA" id="ARBA00022500"/>
    </source>
</evidence>